<protein>
    <submittedName>
        <fullName evidence="1">(rape) hypothetical protein</fullName>
    </submittedName>
</protein>
<name>A0A816XDB6_BRANA</name>
<gene>
    <name evidence="1" type="ORF">DARMORV10_A02P44430.1</name>
</gene>
<reference evidence="1" key="1">
    <citation type="submission" date="2021-01" db="EMBL/GenBank/DDBJ databases">
        <authorList>
            <consortium name="Genoscope - CEA"/>
            <person name="William W."/>
        </authorList>
    </citation>
    <scope>NUCLEOTIDE SEQUENCE</scope>
</reference>
<dbReference type="Proteomes" id="UP001295469">
    <property type="component" value="Chromosome A02"/>
</dbReference>
<accession>A0A816XDB6</accession>
<dbReference type="AlphaFoldDB" id="A0A816XDB6"/>
<organism evidence="1">
    <name type="scientific">Brassica napus</name>
    <name type="common">Rape</name>
    <dbReference type="NCBI Taxonomy" id="3708"/>
    <lineage>
        <taxon>Eukaryota</taxon>
        <taxon>Viridiplantae</taxon>
        <taxon>Streptophyta</taxon>
        <taxon>Embryophyta</taxon>
        <taxon>Tracheophyta</taxon>
        <taxon>Spermatophyta</taxon>
        <taxon>Magnoliopsida</taxon>
        <taxon>eudicotyledons</taxon>
        <taxon>Gunneridae</taxon>
        <taxon>Pentapetalae</taxon>
        <taxon>rosids</taxon>
        <taxon>malvids</taxon>
        <taxon>Brassicales</taxon>
        <taxon>Brassicaceae</taxon>
        <taxon>Brassiceae</taxon>
        <taxon>Brassica</taxon>
    </lineage>
</organism>
<evidence type="ECO:0000313" key="1">
    <source>
        <dbReference type="EMBL" id="CAF2145521.1"/>
    </source>
</evidence>
<dbReference type="EMBL" id="HG994356">
    <property type="protein sequence ID" value="CAF2145521.1"/>
    <property type="molecule type" value="Genomic_DNA"/>
</dbReference>
<sequence>MSATTTLSIQIKPLNCQRAPPLLVFMIDVIVAGTDGVAYDNLYNDEITDVSVRPGLDPKQRQSPFADVAQEAGWLQVLRRKA</sequence>
<proteinExistence type="predicted"/>